<comment type="caution">
    <text evidence="2">The sequence shown here is derived from an EMBL/GenBank/DDBJ whole genome shotgun (WGS) entry which is preliminary data.</text>
</comment>
<keyword evidence="1" id="KW-1133">Transmembrane helix</keyword>
<keyword evidence="1" id="KW-0472">Membrane</keyword>
<keyword evidence="1" id="KW-0812">Transmembrane</keyword>
<dbReference type="Proteomes" id="UP001338125">
    <property type="component" value="Unassembled WGS sequence"/>
</dbReference>
<evidence type="ECO:0000256" key="1">
    <source>
        <dbReference type="SAM" id="Phobius"/>
    </source>
</evidence>
<organism evidence="2 3">
    <name type="scientific">Cladobotryum mycophilum</name>
    <dbReference type="NCBI Taxonomy" id="491253"/>
    <lineage>
        <taxon>Eukaryota</taxon>
        <taxon>Fungi</taxon>
        <taxon>Dikarya</taxon>
        <taxon>Ascomycota</taxon>
        <taxon>Pezizomycotina</taxon>
        <taxon>Sordariomycetes</taxon>
        <taxon>Hypocreomycetidae</taxon>
        <taxon>Hypocreales</taxon>
        <taxon>Hypocreaceae</taxon>
        <taxon>Cladobotryum</taxon>
    </lineage>
</organism>
<feature type="transmembrane region" description="Helical" evidence="1">
    <location>
        <begin position="30"/>
        <end position="55"/>
    </location>
</feature>
<feature type="transmembrane region" description="Helical" evidence="1">
    <location>
        <begin position="149"/>
        <end position="174"/>
    </location>
</feature>
<name>A0ABR0SG47_9HYPO</name>
<evidence type="ECO:0000313" key="2">
    <source>
        <dbReference type="EMBL" id="KAK5991152.1"/>
    </source>
</evidence>
<proteinExistence type="predicted"/>
<keyword evidence="3" id="KW-1185">Reference proteome</keyword>
<sequence>MKPLYLSSGSTLRIPRSPNRKSLWKRTGKTGIAILIPCTLLILAAFGLVAFLWIASKNALNGDETPVIWARIVNAGWTTKTVTLASVVIRMGIALQAGLLTAMMASIIIEVSEVRLSRLPRLSTMRGFSMGPQNLAWPALTRSLGQTPWWCVLLICSTLVISIASQFTSTLLLLDFANEIVTLGTKSSEVGVGLRYNSTNGNYDFTNGVNYWSARPTTYPRFAEYSEQPNNIDGVQDTGLTYRALLPFDTEANRGSLRNFTGITKVIDSRYVCVRPMVSNLAVEPFGDNMYRMLRGTVILDAVPSVLQSLPGETVIKGVDFSCIIVLPDSAKLSNNASGRTSICRVAPMANMKSSIQGLKTPSTASYLMLNATGTAWPSSGTLEGLNATSYKSWSLLSSSDHQINLGASVCFGNIDAPANFRVNVWSQNDYQEPSPQWDSRTQTWITEPIRELVCKTCSDPEDGSRAVVQLENFANQANWSALMVNTTSWFGIKDTPNLWLDVQQGFTYDNQFNGSMLMAVGVQQRIHRAHIAVFGDVLRVTGNPAIALQSLFTILNQMAYYDWLSLYDITAPAEVVMSESAYIPRQWIGFSVVGGIIGVHLMLVTTIFLLFWSFTEVSMLGNSWFAVAQVSAIDTREIMEYAYDLRDRDVAKALRSSGRDFTIKGLGRWR</sequence>
<protein>
    <submittedName>
        <fullName evidence="2">Uncharacterized protein</fullName>
    </submittedName>
</protein>
<feature type="transmembrane region" description="Helical" evidence="1">
    <location>
        <begin position="87"/>
        <end position="109"/>
    </location>
</feature>
<evidence type="ECO:0000313" key="3">
    <source>
        <dbReference type="Proteomes" id="UP001338125"/>
    </source>
</evidence>
<reference evidence="2 3" key="1">
    <citation type="submission" date="2024-01" db="EMBL/GenBank/DDBJ databases">
        <title>Complete genome of Cladobotryum mycophilum ATHUM6906.</title>
        <authorList>
            <person name="Christinaki A.C."/>
            <person name="Myridakis A.I."/>
            <person name="Kouvelis V.N."/>
        </authorList>
    </citation>
    <scope>NUCLEOTIDE SEQUENCE [LARGE SCALE GENOMIC DNA]</scope>
    <source>
        <strain evidence="2 3">ATHUM6906</strain>
    </source>
</reference>
<feature type="transmembrane region" description="Helical" evidence="1">
    <location>
        <begin position="588"/>
        <end position="613"/>
    </location>
</feature>
<accession>A0ABR0SG47</accession>
<dbReference type="EMBL" id="JAVFKD010000014">
    <property type="protein sequence ID" value="KAK5991152.1"/>
    <property type="molecule type" value="Genomic_DNA"/>
</dbReference>
<gene>
    <name evidence="2" type="ORF">PT974_09430</name>
</gene>